<dbReference type="EMBL" id="AJAS01000014">
    <property type="protein sequence ID" value="EOI00485.1"/>
    <property type="molecule type" value="Genomic_DNA"/>
</dbReference>
<keyword evidence="2" id="KW-0560">Oxidoreductase</keyword>
<dbReference type="SUPFAM" id="SSF50129">
    <property type="entry name" value="GroES-like"/>
    <property type="match status" value="1"/>
</dbReference>
<reference evidence="5 7" key="2">
    <citation type="submission" date="2013-03" db="EMBL/GenBank/DDBJ databases">
        <title>The Genome Sequence of Enterococcus moraviensis BAA-383 (PacBio/Illumina hybrid assembly).</title>
        <authorList>
            <consortium name="The Broad Institute Genomics Platform"/>
            <consortium name="The Broad Institute Genome Sequencing Center for Infectious Disease"/>
            <person name="Earl A."/>
            <person name="Russ C."/>
            <person name="Gilmore M."/>
            <person name="Surin D."/>
            <person name="Walker B."/>
            <person name="Young S."/>
            <person name="Zeng Q."/>
            <person name="Gargeya S."/>
            <person name="Fitzgerald M."/>
            <person name="Haas B."/>
            <person name="Abouelleil A."/>
            <person name="Allen A.W."/>
            <person name="Alvarado L."/>
            <person name="Arachchi H.M."/>
            <person name="Berlin A.M."/>
            <person name="Chapman S.B."/>
            <person name="Gainer-Dewar J."/>
            <person name="Goldberg J."/>
            <person name="Griggs A."/>
            <person name="Gujja S."/>
            <person name="Hansen M."/>
            <person name="Howarth C."/>
            <person name="Imamovic A."/>
            <person name="Ireland A."/>
            <person name="Larimer J."/>
            <person name="McCowan C."/>
            <person name="Murphy C."/>
            <person name="Pearson M."/>
            <person name="Poon T.W."/>
            <person name="Priest M."/>
            <person name="Roberts A."/>
            <person name="Saif S."/>
            <person name="Shea T."/>
            <person name="Sisk P."/>
            <person name="Sykes S."/>
            <person name="Wortman J."/>
            <person name="Nusbaum C."/>
            <person name="Birren B."/>
        </authorList>
    </citation>
    <scope>NUCLEOTIDE SEQUENCE [LARGE SCALE GENOMIC DNA]</scope>
    <source>
        <strain evidence="5 7">ATCC BAA-383</strain>
    </source>
</reference>
<accession>R2QVH9</accession>
<dbReference type="SMART" id="SM00829">
    <property type="entry name" value="PKS_ER"/>
    <property type="match status" value="1"/>
</dbReference>
<organism evidence="4 6">
    <name type="scientific">Enterococcus moraviensis ATCC BAA-383</name>
    <dbReference type="NCBI Taxonomy" id="1158609"/>
    <lineage>
        <taxon>Bacteria</taxon>
        <taxon>Bacillati</taxon>
        <taxon>Bacillota</taxon>
        <taxon>Bacilli</taxon>
        <taxon>Lactobacillales</taxon>
        <taxon>Enterococcaceae</taxon>
        <taxon>Enterococcus</taxon>
    </lineage>
</organism>
<dbReference type="eggNOG" id="COG0604">
    <property type="taxonomic scope" value="Bacteria"/>
</dbReference>
<dbReference type="Pfam" id="PF08240">
    <property type="entry name" value="ADH_N"/>
    <property type="match status" value="1"/>
</dbReference>
<protein>
    <recommendedName>
        <fullName evidence="3">Enoyl reductase (ER) domain-containing protein</fullName>
    </recommendedName>
</protein>
<dbReference type="InterPro" id="IPR014189">
    <property type="entry name" value="Quinone_OxRdtase_PIG3"/>
</dbReference>
<sequence>MKAVELSFKEKQATLKVNEKMAMPVREKDQLRIKVAAAAVNRTDLVAKQTGNLPKGNTILGVEVSGTVVESDSEQFPCGSRVMGLVNGGGYAEYAVMNVGNAMPLSDQLTFEEGAAIPEVFLTAYQTLFWLGELMPTQSVLIHAGASGVGTAAIQLARKLTNAKIFVTASSANKLQLCESLGADTLINYKEEDFSHRIMKETAGQGVDLILDFIGADYWARNLDSIADDGRLILIGILGGSIVENVNLMTVMQKRITIKGTLLTPRSDAYKAKLTKEFIEKTSALFASGELKPIIDSVFTLNEVEKAHKYMADNKNKGKIILKTTES</sequence>
<dbReference type="AlphaFoldDB" id="R2QVH9"/>
<name>R2QVH9_9ENTE</name>
<evidence type="ECO:0000313" key="6">
    <source>
        <dbReference type="Proteomes" id="UP000013781"/>
    </source>
</evidence>
<dbReference type="SUPFAM" id="SSF51735">
    <property type="entry name" value="NAD(P)-binding Rossmann-fold domains"/>
    <property type="match status" value="1"/>
</dbReference>
<evidence type="ECO:0000313" key="7">
    <source>
        <dbReference type="Proteomes" id="UP000014157"/>
    </source>
</evidence>
<dbReference type="InterPro" id="IPR036291">
    <property type="entry name" value="NAD(P)-bd_dom_sf"/>
</dbReference>
<dbReference type="Gene3D" id="3.90.180.10">
    <property type="entry name" value="Medium-chain alcohol dehydrogenases, catalytic domain"/>
    <property type="match status" value="1"/>
</dbReference>
<dbReference type="STRING" id="155617.RV09_GL000241"/>
<dbReference type="Proteomes" id="UP000014157">
    <property type="component" value="Unassembled WGS sequence"/>
</dbReference>
<dbReference type="GO" id="GO:0016651">
    <property type="term" value="F:oxidoreductase activity, acting on NAD(P)H"/>
    <property type="evidence" value="ECO:0007669"/>
    <property type="project" value="TreeGrafter"/>
</dbReference>
<dbReference type="InterPro" id="IPR020843">
    <property type="entry name" value="ER"/>
</dbReference>
<dbReference type="NCBIfam" id="TIGR02824">
    <property type="entry name" value="quinone_pig3"/>
    <property type="match status" value="1"/>
</dbReference>
<dbReference type="PANTHER" id="PTHR48106:SF18">
    <property type="entry name" value="QUINONE OXIDOREDUCTASE PIG3"/>
    <property type="match status" value="1"/>
</dbReference>
<dbReference type="HOGENOM" id="CLU_026673_3_4_9"/>
<proteinExistence type="predicted"/>
<reference evidence="4 6" key="1">
    <citation type="submission" date="2013-02" db="EMBL/GenBank/DDBJ databases">
        <title>The Genome Sequence of Enterococcus moraviensis BAA-383.</title>
        <authorList>
            <consortium name="The Broad Institute Genome Sequencing Platform"/>
            <consortium name="The Broad Institute Genome Sequencing Center for Infectious Disease"/>
            <person name="Earl A.M."/>
            <person name="Gilmore M.S."/>
            <person name="Lebreton F."/>
            <person name="Walker B."/>
            <person name="Young S.K."/>
            <person name="Zeng Q."/>
            <person name="Gargeya S."/>
            <person name="Fitzgerald M."/>
            <person name="Haas B."/>
            <person name="Abouelleil A."/>
            <person name="Alvarado L."/>
            <person name="Arachchi H.M."/>
            <person name="Berlin A.M."/>
            <person name="Chapman S.B."/>
            <person name="Dewar J."/>
            <person name="Goldberg J."/>
            <person name="Griggs A."/>
            <person name="Gujja S."/>
            <person name="Hansen M."/>
            <person name="Howarth C."/>
            <person name="Imamovic A."/>
            <person name="Larimer J."/>
            <person name="McCowan C."/>
            <person name="Murphy C."/>
            <person name="Neiman D."/>
            <person name="Pearson M."/>
            <person name="Priest M."/>
            <person name="Roberts A."/>
            <person name="Saif S."/>
            <person name="Shea T."/>
            <person name="Sisk P."/>
            <person name="Sykes S."/>
            <person name="Wortman J."/>
            <person name="Nusbaum C."/>
            <person name="Birren B."/>
        </authorList>
    </citation>
    <scope>NUCLEOTIDE SEQUENCE [LARGE SCALE GENOMIC DNA]</scope>
    <source>
        <strain evidence="4 6">ATCC BAA-383</strain>
    </source>
</reference>
<dbReference type="OrthoDB" id="9792162at2"/>
<evidence type="ECO:0000259" key="3">
    <source>
        <dbReference type="SMART" id="SM00829"/>
    </source>
</evidence>
<dbReference type="EMBL" id="ASWB01000001">
    <property type="protein sequence ID" value="EOT73286.1"/>
    <property type="molecule type" value="Genomic_DNA"/>
</dbReference>
<dbReference type="Proteomes" id="UP000013781">
    <property type="component" value="Unassembled WGS sequence"/>
</dbReference>
<dbReference type="PATRIC" id="fig|1158609.3.peg.1550"/>
<gene>
    <name evidence="5" type="ORF">I586_00279</name>
    <name evidence="4" type="ORF">UAY_01588</name>
</gene>
<dbReference type="PANTHER" id="PTHR48106">
    <property type="entry name" value="QUINONE OXIDOREDUCTASE PIG3-RELATED"/>
    <property type="match status" value="1"/>
</dbReference>
<dbReference type="CDD" id="cd05276">
    <property type="entry name" value="p53_inducible_oxidoreductase"/>
    <property type="match status" value="1"/>
</dbReference>
<dbReference type="Gene3D" id="3.40.50.720">
    <property type="entry name" value="NAD(P)-binding Rossmann-like Domain"/>
    <property type="match status" value="1"/>
</dbReference>
<comment type="caution">
    <text evidence="4">The sequence shown here is derived from an EMBL/GenBank/DDBJ whole genome shotgun (WGS) entry which is preliminary data.</text>
</comment>
<dbReference type="InterPro" id="IPR013149">
    <property type="entry name" value="ADH-like_C"/>
</dbReference>
<dbReference type="InterPro" id="IPR011032">
    <property type="entry name" value="GroES-like_sf"/>
</dbReference>
<evidence type="ECO:0000256" key="2">
    <source>
        <dbReference type="ARBA" id="ARBA00023002"/>
    </source>
</evidence>
<dbReference type="RefSeq" id="WP_010764972.1">
    <property type="nucleotide sequence ID" value="NZ_ASWB01000001.1"/>
</dbReference>
<evidence type="ECO:0000256" key="1">
    <source>
        <dbReference type="ARBA" id="ARBA00022857"/>
    </source>
</evidence>
<dbReference type="GO" id="GO:0070402">
    <property type="term" value="F:NADPH binding"/>
    <property type="evidence" value="ECO:0007669"/>
    <property type="project" value="TreeGrafter"/>
</dbReference>
<dbReference type="Pfam" id="PF00107">
    <property type="entry name" value="ADH_zinc_N"/>
    <property type="match status" value="1"/>
</dbReference>
<keyword evidence="7" id="KW-1185">Reference proteome</keyword>
<evidence type="ECO:0000313" key="5">
    <source>
        <dbReference type="EMBL" id="EOT73286.1"/>
    </source>
</evidence>
<evidence type="ECO:0000313" key="4">
    <source>
        <dbReference type="EMBL" id="EOI00485.1"/>
    </source>
</evidence>
<keyword evidence="1" id="KW-0521">NADP</keyword>
<feature type="domain" description="Enoyl reductase (ER)" evidence="3">
    <location>
        <begin position="11"/>
        <end position="322"/>
    </location>
</feature>
<dbReference type="InterPro" id="IPR013154">
    <property type="entry name" value="ADH-like_N"/>
</dbReference>